<dbReference type="Gene3D" id="1.10.443.10">
    <property type="entry name" value="Intergrase catalytic core"/>
    <property type="match status" value="1"/>
</dbReference>
<feature type="domain" description="Core-binding (CB)" evidence="6">
    <location>
        <begin position="79"/>
        <end position="157"/>
    </location>
</feature>
<dbReference type="Gene3D" id="3.30.160.60">
    <property type="entry name" value="Classic Zinc Finger"/>
    <property type="match status" value="1"/>
</dbReference>
<sequence length="376" mass="43191">MERSCMMVPRPRNKSNKGLPLNLYMDDRRGTYRYRRPTDGKWFQFGTDRIKAVDAAKQLNLAFMQGADLVETVLGVTSESFAGFLDHYEATVLPPRELAKGTLQLYAVHFRRFRKAFEGKAVDQISIRMVAVMLDELTPRTANQCRALLIDIFNHAAAKGLCPDNPAASTINRIEKKQRKRHTVEGLKLIREKSPAWLRNAIDLALITAQRRTDILDMRFEDVREGFLYVIQQKTAKASNAAWIRFRVTPELQAVISRCRDNVASPYLVHRRPERLKQKQAQTKDHWTKIEERYLTRAFKAAREDAGCYADWSDEEMPGLHEVRALSLHLYKKAGKDGQKIAGHASEDMTKNYQKDHAEIVWSEAVPDLDISQFSN</sequence>
<keyword evidence="3 5" id="KW-0238">DNA-binding</keyword>
<dbReference type="SUPFAM" id="SSF54171">
    <property type="entry name" value="DNA-binding domain"/>
    <property type="match status" value="1"/>
</dbReference>
<evidence type="ECO:0000256" key="2">
    <source>
        <dbReference type="ARBA" id="ARBA00022908"/>
    </source>
</evidence>
<gene>
    <name evidence="7" type="ORF">ALO94_05299</name>
</gene>
<dbReference type="PATRIC" id="fig|264459.3.peg.5295"/>
<dbReference type="InterPro" id="IPR044068">
    <property type="entry name" value="CB"/>
</dbReference>
<dbReference type="InterPro" id="IPR010998">
    <property type="entry name" value="Integrase_recombinase_N"/>
</dbReference>
<comment type="similarity">
    <text evidence="1">Belongs to the 'phage' integrase family.</text>
</comment>
<dbReference type="GO" id="GO:0008907">
    <property type="term" value="F:integrase activity"/>
    <property type="evidence" value="ECO:0007669"/>
    <property type="project" value="InterPro"/>
</dbReference>
<dbReference type="PROSITE" id="PS51900">
    <property type="entry name" value="CB"/>
    <property type="match status" value="1"/>
</dbReference>
<dbReference type="EMBL" id="LJRI01000743">
    <property type="protein sequence ID" value="KPY91509.1"/>
    <property type="molecule type" value="Genomic_DNA"/>
</dbReference>
<evidence type="ECO:0000256" key="4">
    <source>
        <dbReference type="ARBA" id="ARBA00023172"/>
    </source>
</evidence>
<organism evidence="7 8">
    <name type="scientific">Pseudomonas syringae pv. spinaceae</name>
    <dbReference type="NCBI Taxonomy" id="264459"/>
    <lineage>
        <taxon>Bacteria</taxon>
        <taxon>Pseudomonadati</taxon>
        <taxon>Pseudomonadota</taxon>
        <taxon>Gammaproteobacteria</taxon>
        <taxon>Pseudomonadales</taxon>
        <taxon>Pseudomonadaceae</taxon>
        <taxon>Pseudomonas</taxon>
        <taxon>Pseudomonas syringae</taxon>
    </lineage>
</organism>
<keyword evidence="2" id="KW-0229">DNA integration</keyword>
<name>A0A0Q0BGC5_PSESX</name>
<dbReference type="InterPro" id="IPR013762">
    <property type="entry name" value="Integrase-like_cat_sf"/>
</dbReference>
<accession>A0A0Q0BGC5</accession>
<dbReference type="AlphaFoldDB" id="A0A0Q0BGC5"/>
<comment type="caution">
    <text evidence="7">The sequence shown here is derived from an EMBL/GenBank/DDBJ whole genome shotgun (WGS) entry which is preliminary data.</text>
</comment>
<dbReference type="InterPro" id="IPR011010">
    <property type="entry name" value="DNA_brk_join_enz"/>
</dbReference>
<dbReference type="Pfam" id="PF09003">
    <property type="entry name" value="Arm-DNA-bind_1"/>
    <property type="match status" value="1"/>
</dbReference>
<dbReference type="Pfam" id="PF00589">
    <property type="entry name" value="Phage_integrase"/>
    <property type="match status" value="1"/>
</dbReference>
<evidence type="ECO:0000256" key="1">
    <source>
        <dbReference type="ARBA" id="ARBA00008857"/>
    </source>
</evidence>
<proteinExistence type="inferred from homology"/>
<evidence type="ECO:0000256" key="3">
    <source>
        <dbReference type="ARBA" id="ARBA00023125"/>
    </source>
</evidence>
<keyword evidence="4" id="KW-0233">DNA recombination</keyword>
<evidence type="ECO:0000259" key="6">
    <source>
        <dbReference type="PROSITE" id="PS51900"/>
    </source>
</evidence>
<dbReference type="InterPro" id="IPR016177">
    <property type="entry name" value="DNA-bd_dom_sf"/>
</dbReference>
<evidence type="ECO:0000313" key="8">
    <source>
        <dbReference type="Proteomes" id="UP000050384"/>
    </source>
</evidence>
<evidence type="ECO:0000313" key="7">
    <source>
        <dbReference type="EMBL" id="KPY91509.1"/>
    </source>
</evidence>
<dbReference type="InterPro" id="IPR002104">
    <property type="entry name" value="Integrase_catalytic"/>
</dbReference>
<protein>
    <submittedName>
        <fullName evidence="7">Putative Phage integrase</fullName>
    </submittedName>
</protein>
<dbReference type="GO" id="GO:0003677">
    <property type="term" value="F:DNA binding"/>
    <property type="evidence" value="ECO:0007669"/>
    <property type="project" value="UniProtKB-UniRule"/>
</dbReference>
<dbReference type="Gene3D" id="1.10.150.130">
    <property type="match status" value="1"/>
</dbReference>
<dbReference type="Proteomes" id="UP000050384">
    <property type="component" value="Unassembled WGS sequence"/>
</dbReference>
<evidence type="ECO:0000256" key="5">
    <source>
        <dbReference type="PROSITE-ProRule" id="PRU01248"/>
    </source>
</evidence>
<dbReference type="SUPFAM" id="SSF56349">
    <property type="entry name" value="DNA breaking-rejoining enzymes"/>
    <property type="match status" value="1"/>
</dbReference>
<dbReference type="GO" id="GO:0006310">
    <property type="term" value="P:DNA recombination"/>
    <property type="evidence" value="ECO:0007669"/>
    <property type="project" value="UniProtKB-KW"/>
</dbReference>
<reference evidence="7 8" key="1">
    <citation type="submission" date="2015-09" db="EMBL/GenBank/DDBJ databases">
        <title>Genome announcement of multiple Pseudomonas syringae strains.</title>
        <authorList>
            <person name="Thakur S."/>
            <person name="Wang P.W."/>
            <person name="Gong Y."/>
            <person name="Weir B.S."/>
            <person name="Guttman D.S."/>
        </authorList>
    </citation>
    <scope>NUCLEOTIDE SEQUENCE [LARGE SCALE GENOMIC DNA]</scope>
    <source>
        <strain evidence="7 8">ICMP16929</strain>
    </source>
</reference>
<dbReference type="InterPro" id="IPR015094">
    <property type="entry name" value="Integrase_lambda-typ_DNA-bd_N"/>
</dbReference>